<evidence type="ECO:0000313" key="10">
    <source>
        <dbReference type="Proteomes" id="UP000301309"/>
    </source>
</evidence>
<feature type="domain" description="VTT" evidence="8">
    <location>
        <begin position="108"/>
        <end position="233"/>
    </location>
</feature>
<feature type="transmembrane region" description="Helical" evidence="7">
    <location>
        <begin position="112"/>
        <end position="140"/>
    </location>
</feature>
<proteinExistence type="inferred from homology"/>
<comment type="subcellular location">
    <subcellularLocation>
        <location evidence="1">Cell membrane</location>
        <topology evidence="1">Multi-pass membrane protein</topology>
    </subcellularLocation>
</comment>
<reference evidence="9 10" key="1">
    <citation type="journal article" date="2020" name="Int. J. Syst. Evol. Microbiol.">
        <title>Reclassification of Streptomyces castelarensis and Streptomyces sporoclivatus as later heterotypic synonyms of Streptomyces antimycoticus.</title>
        <authorList>
            <person name="Komaki H."/>
            <person name="Tamura T."/>
        </authorList>
    </citation>
    <scope>NUCLEOTIDE SEQUENCE [LARGE SCALE GENOMIC DNA]</scope>
    <source>
        <strain evidence="9 10">NBRC 13459</strain>
    </source>
</reference>
<name>A0A4D4LPX2_STRVO</name>
<sequence>MRRVQDLLAVVLESFAQLGRQPRPRARAAVGVVSAACLRGNKLSSVAPGVTRLERREAGASSCGRSEIRMSTPPLPGVLGDIAPVLDHWGYWAVGGLIFVEDFGIPSPGETILIAAAVYAGAGQLNIVAVIAIGIVAAVLGDNVGYLIGRTGGHALVLRYGRYVFLSPERYERAQTFFTRHGGKVVTVARFFEGLRQVNGIIAGTTEMPWPRFLAFNLLGAALWVGLWAGVGYAAGSHITAIYTGVTRYSTYLLIALGVLLVALVARAVLRRRAGD</sequence>
<keyword evidence="10" id="KW-1185">Reference proteome</keyword>
<evidence type="ECO:0000259" key="8">
    <source>
        <dbReference type="Pfam" id="PF09335"/>
    </source>
</evidence>
<dbReference type="Proteomes" id="UP000301309">
    <property type="component" value="Unassembled WGS sequence"/>
</dbReference>
<organism evidence="9 10">
    <name type="scientific">Streptomyces violaceusniger</name>
    <dbReference type="NCBI Taxonomy" id="68280"/>
    <lineage>
        <taxon>Bacteria</taxon>
        <taxon>Bacillati</taxon>
        <taxon>Actinomycetota</taxon>
        <taxon>Actinomycetes</taxon>
        <taxon>Kitasatosporales</taxon>
        <taxon>Streptomycetaceae</taxon>
        <taxon>Streptomyces</taxon>
        <taxon>Streptomyces violaceusniger group</taxon>
    </lineage>
</organism>
<dbReference type="AlphaFoldDB" id="A0A4D4LPX2"/>
<evidence type="ECO:0000256" key="7">
    <source>
        <dbReference type="SAM" id="Phobius"/>
    </source>
</evidence>
<evidence type="ECO:0000256" key="3">
    <source>
        <dbReference type="ARBA" id="ARBA00022475"/>
    </source>
</evidence>
<comment type="caution">
    <text evidence="9">The sequence shown here is derived from an EMBL/GenBank/DDBJ whole genome shotgun (WGS) entry which is preliminary data.</text>
</comment>
<dbReference type="InterPro" id="IPR051311">
    <property type="entry name" value="DedA_domain"/>
</dbReference>
<evidence type="ECO:0000256" key="6">
    <source>
        <dbReference type="ARBA" id="ARBA00023136"/>
    </source>
</evidence>
<feature type="transmembrane region" description="Helical" evidence="7">
    <location>
        <begin position="218"/>
        <end position="243"/>
    </location>
</feature>
<evidence type="ECO:0000256" key="1">
    <source>
        <dbReference type="ARBA" id="ARBA00004651"/>
    </source>
</evidence>
<evidence type="ECO:0000256" key="4">
    <source>
        <dbReference type="ARBA" id="ARBA00022692"/>
    </source>
</evidence>
<feature type="transmembrane region" description="Helical" evidence="7">
    <location>
        <begin position="249"/>
        <end position="270"/>
    </location>
</feature>
<evidence type="ECO:0000256" key="5">
    <source>
        <dbReference type="ARBA" id="ARBA00022989"/>
    </source>
</evidence>
<accession>A0A4D4LPX2</accession>
<keyword evidence="3" id="KW-1003">Cell membrane</keyword>
<dbReference type="Pfam" id="PF09335">
    <property type="entry name" value="VTT_dom"/>
    <property type="match status" value="1"/>
</dbReference>
<keyword evidence="4 7" id="KW-0812">Transmembrane</keyword>
<evidence type="ECO:0000313" key="9">
    <source>
        <dbReference type="EMBL" id="GDY60257.1"/>
    </source>
</evidence>
<dbReference type="PANTHER" id="PTHR42709">
    <property type="entry name" value="ALKALINE PHOSPHATASE LIKE PROTEIN"/>
    <property type="match status" value="1"/>
</dbReference>
<dbReference type="GO" id="GO:0005886">
    <property type="term" value="C:plasma membrane"/>
    <property type="evidence" value="ECO:0007669"/>
    <property type="project" value="UniProtKB-SubCell"/>
</dbReference>
<keyword evidence="5 7" id="KW-1133">Transmembrane helix</keyword>
<keyword evidence="6 7" id="KW-0472">Membrane</keyword>
<dbReference type="RefSeq" id="WP_344598874.1">
    <property type="nucleotide sequence ID" value="NZ_BAAASO010000090.1"/>
</dbReference>
<dbReference type="InterPro" id="IPR032816">
    <property type="entry name" value="VTT_dom"/>
</dbReference>
<dbReference type="PANTHER" id="PTHR42709:SF6">
    <property type="entry name" value="UNDECAPRENYL PHOSPHATE TRANSPORTER A"/>
    <property type="match status" value="1"/>
</dbReference>
<gene>
    <name evidence="9" type="ORF">SVIO_108800</name>
</gene>
<protein>
    <recommendedName>
        <fullName evidence="8">VTT domain-containing protein</fullName>
    </recommendedName>
</protein>
<evidence type="ECO:0000256" key="2">
    <source>
        <dbReference type="ARBA" id="ARBA00010792"/>
    </source>
</evidence>
<comment type="similarity">
    <text evidence="2">Belongs to the DedA family.</text>
</comment>
<dbReference type="EMBL" id="BJHW01000002">
    <property type="protein sequence ID" value="GDY60257.1"/>
    <property type="molecule type" value="Genomic_DNA"/>
</dbReference>